<proteinExistence type="predicted"/>
<organism evidence="2 3">
    <name type="scientific">Engelhardtia mirabilis</name>
    <dbReference type="NCBI Taxonomy" id="2528011"/>
    <lineage>
        <taxon>Bacteria</taxon>
        <taxon>Pseudomonadati</taxon>
        <taxon>Planctomycetota</taxon>
        <taxon>Planctomycetia</taxon>
        <taxon>Planctomycetia incertae sedis</taxon>
        <taxon>Engelhardtia</taxon>
    </lineage>
</organism>
<reference evidence="2 3" key="1">
    <citation type="submission" date="2019-02" db="EMBL/GenBank/DDBJ databases">
        <title>Deep-cultivation of Planctomycetes and their phenomic and genomic characterization uncovers novel biology.</title>
        <authorList>
            <person name="Wiegand S."/>
            <person name="Jogler M."/>
            <person name="Boedeker C."/>
            <person name="Pinto D."/>
            <person name="Vollmers J."/>
            <person name="Rivas-Marin E."/>
            <person name="Kohn T."/>
            <person name="Peeters S.H."/>
            <person name="Heuer A."/>
            <person name="Rast P."/>
            <person name="Oberbeckmann S."/>
            <person name="Bunk B."/>
            <person name="Jeske O."/>
            <person name="Meyerdierks A."/>
            <person name="Storesund J.E."/>
            <person name="Kallscheuer N."/>
            <person name="Luecker S."/>
            <person name="Lage O.M."/>
            <person name="Pohl T."/>
            <person name="Merkel B.J."/>
            <person name="Hornburger P."/>
            <person name="Mueller R.-W."/>
            <person name="Bruemmer F."/>
            <person name="Labrenz M."/>
            <person name="Spormann A.M."/>
            <person name="Op den Camp H."/>
            <person name="Overmann J."/>
            <person name="Amann R."/>
            <person name="Jetten M.S.M."/>
            <person name="Mascher T."/>
            <person name="Medema M.H."/>
            <person name="Devos D.P."/>
            <person name="Kaster A.-K."/>
            <person name="Ovreas L."/>
            <person name="Rohde M."/>
            <person name="Galperin M.Y."/>
            <person name="Jogler C."/>
        </authorList>
    </citation>
    <scope>NUCLEOTIDE SEQUENCE [LARGE SCALE GENOMIC DNA]</scope>
    <source>
        <strain evidence="2 3">Pla133</strain>
    </source>
</reference>
<keyword evidence="1" id="KW-1133">Transmembrane helix</keyword>
<dbReference type="AlphaFoldDB" id="A0A518BK18"/>
<protein>
    <recommendedName>
        <fullName evidence="4">Prepilin-type N-terminal cleavage/methylation domain-containing protein</fullName>
    </recommendedName>
</protein>
<keyword evidence="3" id="KW-1185">Reference proteome</keyword>
<evidence type="ECO:0000313" key="2">
    <source>
        <dbReference type="EMBL" id="QDU67308.1"/>
    </source>
</evidence>
<name>A0A518BK18_9BACT</name>
<dbReference type="Proteomes" id="UP000316921">
    <property type="component" value="Chromosome"/>
</dbReference>
<evidence type="ECO:0000256" key="1">
    <source>
        <dbReference type="SAM" id="Phobius"/>
    </source>
</evidence>
<dbReference type="EMBL" id="CP036287">
    <property type="protein sequence ID" value="QDU67308.1"/>
    <property type="molecule type" value="Genomic_DNA"/>
</dbReference>
<dbReference type="KEGG" id="pbap:Pla133_23880"/>
<evidence type="ECO:0008006" key="4">
    <source>
        <dbReference type="Google" id="ProtNLM"/>
    </source>
</evidence>
<feature type="transmembrane region" description="Helical" evidence="1">
    <location>
        <begin position="28"/>
        <end position="48"/>
    </location>
</feature>
<gene>
    <name evidence="2" type="ORF">Pla133_23880</name>
</gene>
<keyword evidence="1" id="KW-0812">Transmembrane</keyword>
<evidence type="ECO:0000313" key="3">
    <source>
        <dbReference type="Proteomes" id="UP000316921"/>
    </source>
</evidence>
<sequence>MRGVGNEKNRCEQATVTRRGRGQCGHTLLEVTIALSVMMLAVVVYSQAITSGIGSNRGLEQSSRALAAARAQVEALRIEDFADVYALYNSDAADDPGGAGTAPGSGFAVPGLDPIPGDADGVAGEILFPEGPVGLGVDGLREDLTTGGFGLPFDLNGDGLVNGDNVAADYRLLPVCVRLEWRGPSTNESLEVRAWLSAD</sequence>
<keyword evidence="1" id="KW-0472">Membrane</keyword>
<accession>A0A518BK18</accession>